<keyword evidence="4" id="KW-1185">Reference proteome</keyword>
<dbReference type="AlphaFoldDB" id="A0A0F7ZR62"/>
<dbReference type="Pfam" id="PF20209">
    <property type="entry name" value="DUF6570"/>
    <property type="match status" value="1"/>
</dbReference>
<accession>A0A0F7ZR62</accession>
<feature type="compositionally biased region" description="Basic and acidic residues" evidence="1">
    <location>
        <begin position="352"/>
        <end position="384"/>
    </location>
</feature>
<feature type="region of interest" description="Disordered" evidence="1">
    <location>
        <begin position="314"/>
        <end position="334"/>
    </location>
</feature>
<evidence type="ECO:0000313" key="4">
    <source>
        <dbReference type="Proteomes" id="UP000054481"/>
    </source>
</evidence>
<sequence>MAAAGRAQRRAGLGEKPAQTEGNPGPSGSRGRRTVAAPNGKFGRTTGQSAAARAEGRRSSTAVERGRSAAGSQHVPRAIQARPASGAEAHATTPIAARPLGSGRDDATAGRAAARRQAREEQKRKRDPSSGQAGRKQARVGGKTPRSQRMQAEDLADVLRHLEDEFEAGERLADEQGWCAPVPRERQHAYPDELKDLTPVEEKLISLNSCYGFVTKYSTPGGQRQSVRYPRHVKGHITVFPNDVQGLAAKVLPHPLLRVMDEIHVAGRREAQAAGPGNNPLYGEVEIDAAEMDGWGAPPHGVPAVVCERLERNEPSARERTRTAQVVPPSERAMDEAGAAEIEEILAALRQGRDPAEGSRDVTRTCEDADREGEGEGEGARPEEGGDIINEVTSSGMFPLDGAPEVADAEKIRFARNAVGPQGARAGPRMWVGTAAGGPGGGDDAEPYIQVRRGDDFADSADASFFAKAFPTLFPFGVGGPRLVDEDATGGSAAAGVGNRASEAERAAEGLTSTRNMTLQAWADVVLRRHGGRFLKAT</sequence>
<evidence type="ECO:0000313" key="3">
    <source>
        <dbReference type="EMBL" id="KJZ69058.1"/>
    </source>
</evidence>
<reference evidence="3 4" key="1">
    <citation type="journal article" date="2014" name="Genome Biol. Evol.">
        <title>Comparative genomics and transcriptomics analyses reveal divergent lifestyle features of nematode endoparasitic fungus Hirsutella minnesotensis.</title>
        <authorList>
            <person name="Lai Y."/>
            <person name="Liu K."/>
            <person name="Zhang X."/>
            <person name="Zhang X."/>
            <person name="Li K."/>
            <person name="Wang N."/>
            <person name="Shu C."/>
            <person name="Wu Y."/>
            <person name="Wang C."/>
            <person name="Bushley K.E."/>
            <person name="Xiang M."/>
            <person name="Liu X."/>
        </authorList>
    </citation>
    <scope>NUCLEOTIDE SEQUENCE [LARGE SCALE GENOMIC DNA]</scope>
    <source>
        <strain evidence="3 4">3608</strain>
    </source>
</reference>
<proteinExistence type="predicted"/>
<dbReference type="OrthoDB" id="3067952at2759"/>
<gene>
    <name evidence="3" type="ORF">HIM_11554</name>
</gene>
<organism evidence="3 4">
    <name type="scientific">Hirsutella minnesotensis 3608</name>
    <dbReference type="NCBI Taxonomy" id="1043627"/>
    <lineage>
        <taxon>Eukaryota</taxon>
        <taxon>Fungi</taxon>
        <taxon>Dikarya</taxon>
        <taxon>Ascomycota</taxon>
        <taxon>Pezizomycotina</taxon>
        <taxon>Sordariomycetes</taxon>
        <taxon>Hypocreomycetidae</taxon>
        <taxon>Hypocreales</taxon>
        <taxon>Ophiocordycipitaceae</taxon>
        <taxon>Hirsutella</taxon>
    </lineage>
</organism>
<feature type="compositionally biased region" description="Basic and acidic residues" evidence="1">
    <location>
        <begin position="117"/>
        <end position="128"/>
    </location>
</feature>
<protein>
    <recommendedName>
        <fullName evidence="2">DUF6570 domain-containing protein</fullName>
    </recommendedName>
</protein>
<evidence type="ECO:0000256" key="1">
    <source>
        <dbReference type="SAM" id="MobiDB-lite"/>
    </source>
</evidence>
<name>A0A0F7ZR62_9HYPO</name>
<feature type="domain" description="DUF6570" evidence="2">
    <location>
        <begin position="190"/>
        <end position="266"/>
    </location>
</feature>
<feature type="region of interest" description="Disordered" evidence="1">
    <location>
        <begin position="1"/>
        <end position="150"/>
    </location>
</feature>
<dbReference type="EMBL" id="KQ030771">
    <property type="protein sequence ID" value="KJZ69058.1"/>
    <property type="molecule type" value="Genomic_DNA"/>
</dbReference>
<dbReference type="Proteomes" id="UP000054481">
    <property type="component" value="Unassembled WGS sequence"/>
</dbReference>
<feature type="region of interest" description="Disordered" evidence="1">
    <location>
        <begin position="352"/>
        <end position="391"/>
    </location>
</feature>
<dbReference type="InterPro" id="IPR046700">
    <property type="entry name" value="DUF6570"/>
</dbReference>
<evidence type="ECO:0000259" key="2">
    <source>
        <dbReference type="Pfam" id="PF20209"/>
    </source>
</evidence>